<dbReference type="EMBL" id="CAICTM010000011">
    <property type="protein sequence ID" value="CAB9496905.1"/>
    <property type="molecule type" value="Genomic_DNA"/>
</dbReference>
<reference evidence="2" key="1">
    <citation type="submission" date="2020-06" db="EMBL/GenBank/DDBJ databases">
        <authorList>
            <consortium name="Plant Systems Biology data submission"/>
        </authorList>
    </citation>
    <scope>NUCLEOTIDE SEQUENCE</scope>
    <source>
        <strain evidence="2">D6</strain>
    </source>
</reference>
<feature type="region of interest" description="Disordered" evidence="1">
    <location>
        <begin position="1"/>
        <end position="82"/>
    </location>
</feature>
<comment type="caution">
    <text evidence="2">The sequence shown here is derived from an EMBL/GenBank/DDBJ whole genome shotgun (WGS) entry which is preliminary data.</text>
</comment>
<feature type="compositionally biased region" description="Acidic residues" evidence="1">
    <location>
        <begin position="122"/>
        <end position="142"/>
    </location>
</feature>
<gene>
    <name evidence="2" type="ORF">SEMRO_11_G008650.1</name>
</gene>
<sequence>MGNPTAKPPKRGRKKLFCARKPKTEAKDRKARSLSPKPTSVASVTPRPSSSRRPPRRASTGQLENNHVTPPAACRSSTGGLVGGLTEEQRRRHQELDDALLASDTDDDELEDPDLRRAALDSDTDHDDDSDNEGDLSNDEWKLDEEDEIFPMESLLNMSRSLRMAVANLFCYLYDYPPESEWKGKGKIQPDIQRRLELASDAKLLHIFRDIVYCRENCIDSSSGITEGGVNSADTKALGGKVRNAYCGAECGAMLCEQLILSNISLANGNMQ</sequence>
<evidence type="ECO:0000256" key="1">
    <source>
        <dbReference type="SAM" id="MobiDB-lite"/>
    </source>
</evidence>
<accession>A0A9N8D7Z7</accession>
<name>A0A9N8D7Z7_9STRA</name>
<evidence type="ECO:0000313" key="3">
    <source>
        <dbReference type="Proteomes" id="UP001153069"/>
    </source>
</evidence>
<feature type="compositionally biased region" description="Basic residues" evidence="1">
    <location>
        <begin position="8"/>
        <end position="21"/>
    </location>
</feature>
<dbReference type="AlphaFoldDB" id="A0A9N8D7Z7"/>
<dbReference type="Proteomes" id="UP001153069">
    <property type="component" value="Unassembled WGS sequence"/>
</dbReference>
<feature type="compositionally biased region" description="Low complexity" evidence="1">
    <location>
        <begin position="38"/>
        <end position="52"/>
    </location>
</feature>
<keyword evidence="3" id="KW-1185">Reference proteome</keyword>
<proteinExistence type="predicted"/>
<protein>
    <submittedName>
        <fullName evidence="2">Uncharacterized protein</fullName>
    </submittedName>
</protein>
<feature type="region of interest" description="Disordered" evidence="1">
    <location>
        <begin position="119"/>
        <end position="142"/>
    </location>
</feature>
<evidence type="ECO:0000313" key="2">
    <source>
        <dbReference type="EMBL" id="CAB9496905.1"/>
    </source>
</evidence>
<organism evidence="2 3">
    <name type="scientific">Seminavis robusta</name>
    <dbReference type="NCBI Taxonomy" id="568900"/>
    <lineage>
        <taxon>Eukaryota</taxon>
        <taxon>Sar</taxon>
        <taxon>Stramenopiles</taxon>
        <taxon>Ochrophyta</taxon>
        <taxon>Bacillariophyta</taxon>
        <taxon>Bacillariophyceae</taxon>
        <taxon>Bacillariophycidae</taxon>
        <taxon>Naviculales</taxon>
        <taxon>Naviculaceae</taxon>
        <taxon>Seminavis</taxon>
    </lineage>
</organism>